<dbReference type="RefSeq" id="WP_322855055.1">
    <property type="nucleotide sequence ID" value="NZ_JAYDCJ010000003.1"/>
</dbReference>
<gene>
    <name evidence="1" type="ORF">U5822_07750</name>
</gene>
<keyword evidence="2" id="KW-1185">Reference proteome</keyword>
<accession>A0ABU5NXM5</accession>
<proteinExistence type="predicted"/>
<reference evidence="1 2" key="1">
    <citation type="submission" date="2023-12" db="EMBL/GenBank/DDBJ databases">
        <title>Marinobacter qingdaonensis sp. nov., isolated from the intertidal sediment of Qingdao, PR China.</title>
        <authorList>
            <person name="Li Y."/>
        </authorList>
    </citation>
    <scope>NUCLEOTIDE SEQUENCE [LARGE SCALE GENOMIC DNA]</scope>
    <source>
        <strain evidence="1 2">ASW11-75</strain>
    </source>
</reference>
<name>A0ABU5NXM5_9GAMM</name>
<protein>
    <recommendedName>
        <fullName evidence="3">Tat (Twin-arginine translocation) pathway signal sequence</fullName>
    </recommendedName>
</protein>
<sequence length="212" mass="23257">MTEQFDARATEDEVARLDRRRFLKTGAAGALLLGTVSLSAGLSGCATTPAGQLSAVDTRMDASYRFRFLTRDDIQLFEALLPAIVGPALTEQPQARRQAIATTIERIDAGIAQFGPANQRELRRLFDLLNFGVTRVTVARVWSSWPKVTTAEADAFLQRWRTSGIGLFNNGYIALTKISNVAFFGAPEHWHLSGYPGPPNWAMAALPQFKTA</sequence>
<dbReference type="PROSITE" id="PS51318">
    <property type="entry name" value="TAT"/>
    <property type="match status" value="1"/>
</dbReference>
<dbReference type="InterPro" id="IPR006311">
    <property type="entry name" value="TAT_signal"/>
</dbReference>
<organism evidence="1 2">
    <name type="scientific">Marinobacter qingdaonensis</name>
    <dbReference type="NCBI Taxonomy" id="3108486"/>
    <lineage>
        <taxon>Bacteria</taxon>
        <taxon>Pseudomonadati</taxon>
        <taxon>Pseudomonadota</taxon>
        <taxon>Gammaproteobacteria</taxon>
        <taxon>Pseudomonadales</taxon>
        <taxon>Marinobacteraceae</taxon>
        <taxon>Marinobacter</taxon>
    </lineage>
</organism>
<evidence type="ECO:0000313" key="2">
    <source>
        <dbReference type="Proteomes" id="UP001305746"/>
    </source>
</evidence>
<dbReference type="Proteomes" id="UP001305746">
    <property type="component" value="Unassembled WGS sequence"/>
</dbReference>
<comment type="caution">
    <text evidence="1">The sequence shown here is derived from an EMBL/GenBank/DDBJ whole genome shotgun (WGS) entry which is preliminary data.</text>
</comment>
<evidence type="ECO:0008006" key="3">
    <source>
        <dbReference type="Google" id="ProtNLM"/>
    </source>
</evidence>
<evidence type="ECO:0000313" key="1">
    <source>
        <dbReference type="EMBL" id="MEA1080559.1"/>
    </source>
</evidence>
<dbReference type="EMBL" id="JAYDCJ010000003">
    <property type="protein sequence ID" value="MEA1080559.1"/>
    <property type="molecule type" value="Genomic_DNA"/>
</dbReference>